<name>A0A243CZ27_BACTU</name>
<gene>
    <name evidence="1" type="ORF">BK749_13055</name>
</gene>
<dbReference type="Proteomes" id="UP000194911">
    <property type="component" value="Unassembled WGS sequence"/>
</dbReference>
<accession>A0A243CZ27</accession>
<dbReference type="RefSeq" id="WP_000949594.1">
    <property type="nucleotide sequence ID" value="NZ_NFDQ01000050.1"/>
</dbReference>
<comment type="caution">
    <text evidence="1">The sequence shown here is derived from an EMBL/GenBank/DDBJ whole genome shotgun (WGS) entry which is preliminary data.</text>
</comment>
<keyword evidence="1" id="KW-0238">DNA-binding</keyword>
<evidence type="ECO:0000313" key="2">
    <source>
        <dbReference type="Proteomes" id="UP000194911"/>
    </source>
</evidence>
<organism evidence="1 2">
    <name type="scientific">Bacillus thuringiensis serovar vazensis</name>
    <dbReference type="NCBI Taxonomy" id="180867"/>
    <lineage>
        <taxon>Bacteria</taxon>
        <taxon>Bacillati</taxon>
        <taxon>Bacillota</taxon>
        <taxon>Bacilli</taxon>
        <taxon>Bacillales</taxon>
        <taxon>Bacillaceae</taxon>
        <taxon>Bacillus</taxon>
        <taxon>Bacillus cereus group</taxon>
    </lineage>
</organism>
<dbReference type="GO" id="GO:0003677">
    <property type="term" value="F:DNA binding"/>
    <property type="evidence" value="ECO:0007669"/>
    <property type="project" value="UniProtKB-KW"/>
</dbReference>
<protein>
    <submittedName>
        <fullName evidence="1">DNA-binding protein</fullName>
    </submittedName>
</protein>
<dbReference type="AlphaFoldDB" id="A0A243CZ27"/>
<dbReference type="EMBL" id="NFDQ01000050">
    <property type="protein sequence ID" value="OTY75963.1"/>
    <property type="molecule type" value="Genomic_DNA"/>
</dbReference>
<evidence type="ECO:0000313" key="1">
    <source>
        <dbReference type="EMBL" id="OTY75963.1"/>
    </source>
</evidence>
<reference evidence="1 2" key="1">
    <citation type="submission" date="2016-10" db="EMBL/GenBank/DDBJ databases">
        <title>Comparative genomics of Bacillus thuringiensis reveals a path to pathogens against multiple invertebrate hosts.</title>
        <authorList>
            <person name="Zheng J."/>
            <person name="Gao Q."/>
            <person name="Liu H."/>
            <person name="Peng D."/>
            <person name="Ruan L."/>
            <person name="Sun M."/>
        </authorList>
    </citation>
    <scope>NUCLEOTIDE SEQUENCE [LARGE SCALE GENOMIC DNA]</scope>
    <source>
        <strain evidence="1">BGSC 4CE1</strain>
    </source>
</reference>
<proteinExistence type="predicted"/>
<sequence>MLSKVLDNDKRQHLIKTIREETCTTAEVLEILRISRQRLQDYKRTGKLEEIKKGIFLKHDVAELRIHMINTTIKHRKDEYNLVPVIKDLSGILLINTLRFFDCCTMITRSNKNDKDILKYKKELSDMLNAINTNLKKKKPIYFLFNNNDTNKFDNIETVRELYESNLIKSELTFEMSHIPLLPKTFLKNSTTPINIEIYQKNIMEFLDGHKRSNLGLEQVENFDDIFKSIQTMQNNYIK</sequence>